<evidence type="ECO:0000256" key="3">
    <source>
        <dbReference type="SAM" id="MobiDB-lite"/>
    </source>
</evidence>
<dbReference type="InterPro" id="IPR013094">
    <property type="entry name" value="AB_hydrolase_3"/>
</dbReference>
<dbReference type="InterPro" id="IPR029058">
    <property type="entry name" value="AB_hydrolase_fold"/>
</dbReference>
<dbReference type="SUPFAM" id="SSF53474">
    <property type="entry name" value="alpha/beta-Hydrolases"/>
    <property type="match status" value="1"/>
</dbReference>
<dbReference type="eggNOG" id="arCOG02638">
    <property type="taxonomic scope" value="Archaea"/>
</dbReference>
<proteinExistence type="inferred from homology"/>
<dbReference type="PATRIC" id="fig|797114.5.peg.1740"/>
<dbReference type="InterPro" id="IPR050300">
    <property type="entry name" value="GDXG_lipolytic_enzyme"/>
</dbReference>
<evidence type="ECO:0000259" key="4">
    <source>
        <dbReference type="Pfam" id="PF07859"/>
    </source>
</evidence>
<comment type="similarity">
    <text evidence="1">Belongs to the 'GDXG' lipolytic enzyme family.</text>
</comment>
<evidence type="ECO:0000313" key="5">
    <source>
        <dbReference type="EMBL" id="ELZ26968.1"/>
    </source>
</evidence>
<sequence length="339" mass="36482">MDAEAFLRTVDVDGTTGPDGPRLAADEPHPDVQSVLRTRRRFQPVALSTLGARGARLLERLGLWLQDADPPAVGSAVDLTAPGPDGGVPIRRYRPTNTGPYPTVVFYHGGGFVLGSLDSHDLLCRHLTAESGCEVVSVDYRLAPEHPFPAAVEDAYAAVEWAATGPDALDSDGRLAVAGDSAGGALAAVVSLMAAERDGPEIDYQSLIYPAVGIRDDHRSMREHAGYVISEDDIRWFDRCYYGSEIHRRNPYADPSRADDRSGVPPATVVTAGFDPLRDGGIAYARQLVGDGVSVRFRNYPDMVHGFVGMLSESEGVERAHEAVDDIATDLRRAFGVDD</sequence>
<evidence type="ECO:0000256" key="2">
    <source>
        <dbReference type="ARBA" id="ARBA00022801"/>
    </source>
</evidence>
<name>M0CWE3_9EURY</name>
<dbReference type="AlphaFoldDB" id="M0CWE3"/>
<protein>
    <submittedName>
        <fullName evidence="5">Triacylglycerol lipase</fullName>
    </submittedName>
</protein>
<keyword evidence="2" id="KW-0378">Hydrolase</keyword>
<comment type="caution">
    <text evidence="5">The sequence shown here is derived from an EMBL/GenBank/DDBJ whole genome shotgun (WGS) entry which is preliminary data.</text>
</comment>
<accession>M0CWE3</accession>
<dbReference type="PANTHER" id="PTHR48081:SF8">
    <property type="entry name" value="ALPHA_BETA HYDROLASE FOLD-3 DOMAIN-CONTAINING PROTEIN-RELATED"/>
    <property type="match status" value="1"/>
</dbReference>
<gene>
    <name evidence="5" type="ORF">C475_08536</name>
</gene>
<organism evidence="5 6">
    <name type="scientific">Halosimplex carlsbadense 2-9-1</name>
    <dbReference type="NCBI Taxonomy" id="797114"/>
    <lineage>
        <taxon>Archaea</taxon>
        <taxon>Methanobacteriati</taxon>
        <taxon>Methanobacteriota</taxon>
        <taxon>Stenosarchaea group</taxon>
        <taxon>Halobacteria</taxon>
        <taxon>Halobacteriales</taxon>
        <taxon>Haloarculaceae</taxon>
        <taxon>Halosimplex</taxon>
    </lineage>
</organism>
<dbReference type="PROSITE" id="PS01174">
    <property type="entry name" value="LIPASE_GDXG_SER"/>
    <property type="match status" value="1"/>
</dbReference>
<dbReference type="PANTHER" id="PTHR48081">
    <property type="entry name" value="AB HYDROLASE SUPERFAMILY PROTEIN C4A8.06C"/>
    <property type="match status" value="1"/>
</dbReference>
<dbReference type="Pfam" id="PF07859">
    <property type="entry name" value="Abhydrolase_3"/>
    <property type="match status" value="1"/>
</dbReference>
<dbReference type="InterPro" id="IPR033140">
    <property type="entry name" value="Lipase_GDXG_put_SER_AS"/>
</dbReference>
<reference evidence="5 6" key="1">
    <citation type="journal article" date="2014" name="PLoS Genet.">
        <title>Phylogenetically driven sequencing of extremely halophilic archaea reveals strategies for static and dynamic osmo-response.</title>
        <authorList>
            <person name="Becker E.A."/>
            <person name="Seitzer P.M."/>
            <person name="Tritt A."/>
            <person name="Larsen D."/>
            <person name="Krusor M."/>
            <person name="Yao A.I."/>
            <person name="Wu D."/>
            <person name="Madern D."/>
            <person name="Eisen J.A."/>
            <person name="Darling A.E."/>
            <person name="Facciotti M.T."/>
        </authorList>
    </citation>
    <scope>NUCLEOTIDE SEQUENCE [LARGE SCALE GENOMIC DNA]</scope>
    <source>
        <strain evidence="5 6">2-9-1</strain>
    </source>
</reference>
<keyword evidence="6" id="KW-1185">Reference proteome</keyword>
<dbReference type="Gene3D" id="3.40.50.1820">
    <property type="entry name" value="alpha/beta hydrolase"/>
    <property type="match status" value="1"/>
</dbReference>
<dbReference type="Proteomes" id="UP000011626">
    <property type="component" value="Unassembled WGS sequence"/>
</dbReference>
<dbReference type="GO" id="GO:0016787">
    <property type="term" value="F:hydrolase activity"/>
    <property type="evidence" value="ECO:0007669"/>
    <property type="project" value="UniProtKB-KW"/>
</dbReference>
<evidence type="ECO:0000256" key="1">
    <source>
        <dbReference type="ARBA" id="ARBA00010515"/>
    </source>
</evidence>
<dbReference type="OrthoDB" id="33195at2157"/>
<evidence type="ECO:0000313" key="6">
    <source>
        <dbReference type="Proteomes" id="UP000011626"/>
    </source>
</evidence>
<dbReference type="EMBL" id="AOIU01000018">
    <property type="protein sequence ID" value="ELZ26968.1"/>
    <property type="molecule type" value="Genomic_DNA"/>
</dbReference>
<feature type="domain" description="Alpha/beta hydrolase fold-3" evidence="4">
    <location>
        <begin position="104"/>
        <end position="308"/>
    </location>
</feature>
<feature type="region of interest" description="Disordered" evidence="3">
    <location>
        <begin position="1"/>
        <end position="29"/>
    </location>
</feature>
<dbReference type="STRING" id="797114.C475_08536"/>